<evidence type="ECO:0000256" key="1">
    <source>
        <dbReference type="SAM" id="MobiDB-lite"/>
    </source>
</evidence>
<dbReference type="RefSeq" id="WP_080024081.1">
    <property type="nucleotide sequence ID" value="NZ_LTAY01000092.1"/>
</dbReference>
<organism evidence="3 4">
    <name type="scientific">Clostridium thermobutyricum DSM 4928</name>
    <dbReference type="NCBI Taxonomy" id="1121339"/>
    <lineage>
        <taxon>Bacteria</taxon>
        <taxon>Bacillati</taxon>
        <taxon>Bacillota</taxon>
        <taxon>Clostridia</taxon>
        <taxon>Eubacteriales</taxon>
        <taxon>Clostridiaceae</taxon>
        <taxon>Clostridium</taxon>
    </lineage>
</organism>
<proteinExistence type="predicted"/>
<dbReference type="OrthoDB" id="1933760at2"/>
<gene>
    <name evidence="2" type="ORF">CLTHE_29070</name>
    <name evidence="3" type="ORF">CLTHE_29660</name>
</gene>
<dbReference type="EMBL" id="LTAY01000092">
    <property type="protein sequence ID" value="OPX46149.1"/>
    <property type="molecule type" value="Genomic_DNA"/>
</dbReference>
<accession>A0A1V4SQI5</accession>
<comment type="caution">
    <text evidence="3">The sequence shown here is derived from an EMBL/GenBank/DDBJ whole genome shotgun (WGS) entry which is preliminary data.</text>
</comment>
<evidence type="ECO:0000313" key="3">
    <source>
        <dbReference type="EMBL" id="OPX46149.1"/>
    </source>
</evidence>
<feature type="region of interest" description="Disordered" evidence="1">
    <location>
        <begin position="1"/>
        <end position="24"/>
    </location>
</feature>
<evidence type="ECO:0000313" key="4">
    <source>
        <dbReference type="Proteomes" id="UP000191448"/>
    </source>
</evidence>
<name>A0A1V4SQI5_9CLOT</name>
<evidence type="ECO:0000313" key="2">
    <source>
        <dbReference type="EMBL" id="OPX46090.1"/>
    </source>
</evidence>
<sequence>MGSKRKHRNRNEDDYLEDSQGQMNNPFGLDMNSLMGMLGNIDKNKFNTMMNSFNQNGINMDNFNGNIHNGMDNNINNQNNFGNMDPMKLLNNLMNNNMNNTVNNNMNNNTNINNEGFSGANNENNIKHNEKKDYNVDEDDPNIQMLLSLRKIVSKERIKFIDKAIYLYVNGAFGDLN</sequence>
<protein>
    <submittedName>
        <fullName evidence="3">Uncharacterized protein</fullName>
    </submittedName>
</protein>
<dbReference type="EMBL" id="LTAY01000092">
    <property type="protein sequence ID" value="OPX46090.1"/>
    <property type="molecule type" value="Genomic_DNA"/>
</dbReference>
<dbReference type="AlphaFoldDB" id="A0A1V4SQI5"/>
<dbReference type="Proteomes" id="UP000191448">
    <property type="component" value="Unassembled WGS sequence"/>
</dbReference>
<reference evidence="3 4" key="1">
    <citation type="submission" date="2016-02" db="EMBL/GenBank/DDBJ databases">
        <title>Genome sequence of Clostridium thermobutyricum DSM 4928.</title>
        <authorList>
            <person name="Poehlein A."/>
            <person name="Daniel R."/>
        </authorList>
    </citation>
    <scope>NUCLEOTIDE SEQUENCE [LARGE SCALE GENOMIC DNA]</scope>
    <source>
        <strain evidence="3 4">DSM 4928</strain>
    </source>
</reference>